<evidence type="ECO:0000313" key="1">
    <source>
        <dbReference type="EMBL" id="MBH8552819.1"/>
    </source>
</evidence>
<sequence length="84" mass="9931">MKNKIHDYSQLVWGRDYVFELLNEGTGGYMTGIGKSIELGDYIILRHSCQVYQYQVEEINYYRHPPDIYIALLNNPRYHPPNAH</sequence>
<organism evidence="1 2">
    <name type="scientific">Atlanticothrix silvestris CENA357</name>
    <dbReference type="NCBI Taxonomy" id="1725252"/>
    <lineage>
        <taxon>Bacteria</taxon>
        <taxon>Bacillati</taxon>
        <taxon>Cyanobacteriota</taxon>
        <taxon>Cyanophyceae</taxon>
        <taxon>Nostocales</taxon>
        <taxon>Nodulariaceae</taxon>
        <taxon>Atlanticothrix</taxon>
        <taxon>Atlanticothrix silvestris</taxon>
    </lineage>
</organism>
<gene>
    <name evidence="1" type="ORF">I8751_10655</name>
</gene>
<comment type="caution">
    <text evidence="1">The sequence shown here is derived from an EMBL/GenBank/DDBJ whole genome shotgun (WGS) entry which is preliminary data.</text>
</comment>
<dbReference type="EMBL" id="JAECZB010000020">
    <property type="protein sequence ID" value="MBH8552819.1"/>
    <property type="molecule type" value="Genomic_DNA"/>
</dbReference>
<keyword evidence="2" id="KW-1185">Reference proteome</keyword>
<protein>
    <submittedName>
        <fullName evidence="1">Uncharacterized protein</fullName>
    </submittedName>
</protein>
<dbReference type="AlphaFoldDB" id="A0A8J7L217"/>
<proteinExistence type="predicted"/>
<accession>A0A8J7L217</accession>
<evidence type="ECO:0000313" key="2">
    <source>
        <dbReference type="Proteomes" id="UP000599391"/>
    </source>
</evidence>
<dbReference type="Proteomes" id="UP000599391">
    <property type="component" value="Unassembled WGS sequence"/>
</dbReference>
<name>A0A8J7L217_9CYAN</name>
<reference evidence="1 2" key="1">
    <citation type="journal article" date="2021" name="Int. J. Syst. Evol. Microbiol.">
        <title>Amazonocrinis nigriterrae gen. nov., sp. nov., Atlanticothrix silvestris gen. nov., sp. nov. and Dendronalium phyllosphericum gen. nov., sp. nov., nostocacean cyanobacteria from Brazilian environments.</title>
        <authorList>
            <person name="Alvarenga D.O."/>
            <person name="Andreote A.P.D."/>
            <person name="Branco L.H.Z."/>
            <person name="Delbaje E."/>
            <person name="Cruz R.B."/>
            <person name="Varani A.M."/>
            <person name="Fiore M.F."/>
        </authorList>
    </citation>
    <scope>NUCLEOTIDE SEQUENCE [LARGE SCALE GENOMIC DNA]</scope>
    <source>
        <strain evidence="1 2">CENA357</strain>
    </source>
</reference>
<dbReference type="RefSeq" id="WP_214439123.1">
    <property type="nucleotide sequence ID" value="NZ_JAECZB010000020.1"/>
</dbReference>